<dbReference type="InterPro" id="IPR035093">
    <property type="entry name" value="RelE/ParE_toxin_dom_sf"/>
</dbReference>
<protein>
    <submittedName>
        <fullName evidence="2">Type II toxin-antitoxin system RelE/ParE family toxin</fullName>
    </submittedName>
</protein>
<dbReference type="InterPro" id="IPR007712">
    <property type="entry name" value="RelE/ParE_toxin"/>
</dbReference>
<dbReference type="Pfam" id="PF05016">
    <property type="entry name" value="ParE_toxin"/>
    <property type="match status" value="1"/>
</dbReference>
<comment type="caution">
    <text evidence="2">The sequence shown here is derived from an EMBL/GenBank/DDBJ whole genome shotgun (WGS) entry which is preliminary data.</text>
</comment>
<reference evidence="3" key="1">
    <citation type="journal article" date="2019" name="Int. J. Syst. Evol. Microbiol.">
        <title>The Global Catalogue of Microorganisms (GCM) 10K type strain sequencing project: providing services to taxonomists for standard genome sequencing and annotation.</title>
        <authorList>
            <consortium name="The Broad Institute Genomics Platform"/>
            <consortium name="The Broad Institute Genome Sequencing Center for Infectious Disease"/>
            <person name="Wu L."/>
            <person name="Ma J."/>
        </authorList>
    </citation>
    <scope>NUCLEOTIDE SEQUENCE [LARGE SCALE GENOMIC DNA]</scope>
    <source>
        <strain evidence="3">CCUG 62414</strain>
    </source>
</reference>
<organism evidence="2 3">
    <name type="scientific">Mariniflexile jejuense</name>
    <dbReference type="NCBI Taxonomy" id="1173582"/>
    <lineage>
        <taxon>Bacteria</taxon>
        <taxon>Pseudomonadati</taxon>
        <taxon>Bacteroidota</taxon>
        <taxon>Flavobacteriia</taxon>
        <taxon>Flavobacteriales</taxon>
        <taxon>Flavobacteriaceae</taxon>
        <taxon>Mariniflexile</taxon>
    </lineage>
</organism>
<evidence type="ECO:0000256" key="1">
    <source>
        <dbReference type="ARBA" id="ARBA00022649"/>
    </source>
</evidence>
<evidence type="ECO:0000313" key="2">
    <source>
        <dbReference type="EMBL" id="MFD0991052.1"/>
    </source>
</evidence>
<evidence type="ECO:0000313" key="3">
    <source>
        <dbReference type="Proteomes" id="UP001597061"/>
    </source>
</evidence>
<name>A0ABW3JP27_9FLAO</name>
<gene>
    <name evidence="2" type="ORF">ACFQ1R_13165</name>
</gene>
<dbReference type="Gene3D" id="3.30.2310.20">
    <property type="entry name" value="RelE-like"/>
    <property type="match status" value="1"/>
</dbReference>
<dbReference type="Proteomes" id="UP001597061">
    <property type="component" value="Unassembled WGS sequence"/>
</dbReference>
<keyword evidence="3" id="KW-1185">Reference proteome</keyword>
<sequence length="105" mass="13008">MELKLFWTDFSQKELEKIYKYHREKAGIRIAKKLVNGIYNETLKLQRQPEIGQAEELLKNRNQRFRYLVYKNYKVIYWINKDKNRVEINDVFDTRQNPIKIERKK</sequence>
<keyword evidence="1" id="KW-1277">Toxin-antitoxin system</keyword>
<dbReference type="SUPFAM" id="SSF143011">
    <property type="entry name" value="RelE-like"/>
    <property type="match status" value="1"/>
</dbReference>
<dbReference type="EMBL" id="JBHTJI010000036">
    <property type="protein sequence ID" value="MFD0991052.1"/>
    <property type="molecule type" value="Genomic_DNA"/>
</dbReference>
<dbReference type="RefSeq" id="WP_379926726.1">
    <property type="nucleotide sequence ID" value="NZ_JBHTJI010000036.1"/>
</dbReference>
<accession>A0ABW3JP27</accession>
<proteinExistence type="predicted"/>